<dbReference type="InterPro" id="IPR036396">
    <property type="entry name" value="Cyt_P450_sf"/>
</dbReference>
<dbReference type="GO" id="GO:0005506">
    <property type="term" value="F:iron ion binding"/>
    <property type="evidence" value="ECO:0007669"/>
    <property type="project" value="InterPro"/>
</dbReference>
<feature type="region of interest" description="Disordered" evidence="1">
    <location>
        <begin position="187"/>
        <end position="209"/>
    </location>
</feature>
<feature type="compositionally biased region" description="Polar residues" evidence="1">
    <location>
        <begin position="196"/>
        <end position="205"/>
    </location>
</feature>
<accession>A0AA88QRK1</accession>
<evidence type="ECO:0008006" key="4">
    <source>
        <dbReference type="Google" id="ProtNLM"/>
    </source>
</evidence>
<organism evidence="2 3">
    <name type="scientific">Escallonia rubra</name>
    <dbReference type="NCBI Taxonomy" id="112253"/>
    <lineage>
        <taxon>Eukaryota</taxon>
        <taxon>Viridiplantae</taxon>
        <taxon>Streptophyta</taxon>
        <taxon>Embryophyta</taxon>
        <taxon>Tracheophyta</taxon>
        <taxon>Spermatophyta</taxon>
        <taxon>Magnoliopsida</taxon>
        <taxon>eudicotyledons</taxon>
        <taxon>Gunneridae</taxon>
        <taxon>Pentapetalae</taxon>
        <taxon>asterids</taxon>
        <taxon>campanulids</taxon>
        <taxon>Escalloniales</taxon>
        <taxon>Escalloniaceae</taxon>
        <taxon>Escallonia</taxon>
    </lineage>
</organism>
<evidence type="ECO:0000313" key="2">
    <source>
        <dbReference type="EMBL" id="KAK2975904.1"/>
    </source>
</evidence>
<dbReference type="InterPro" id="IPR001128">
    <property type="entry name" value="Cyt_P450"/>
</dbReference>
<dbReference type="Proteomes" id="UP001187471">
    <property type="component" value="Unassembled WGS sequence"/>
</dbReference>
<sequence length="224" mass="23475">MDFGNAIDHIRRNQAREGGEVPSPLRSTPDGEGLGLSDGGPGRGSCGTSAKGGSNGIKAAFYAVFLAQLSDTVLGVLFASHETVAIALSFVLYYLADHPDVYANALKGKKKLRGHDSSSSSSDSDDGDKKGDKKSSPLKSKVNGIFGREKPGGKPADVFLWRDKKISAGLLVAQLASGLAQRLDPFSPEADGVSPQGVTSGSNPSFVIGDPMKKVQWVETTRRA</sequence>
<reference evidence="2" key="1">
    <citation type="submission" date="2022-12" db="EMBL/GenBank/DDBJ databases">
        <title>Draft genome assemblies for two species of Escallonia (Escalloniales).</title>
        <authorList>
            <person name="Chanderbali A."/>
            <person name="Dervinis C."/>
            <person name="Anghel I."/>
            <person name="Soltis D."/>
            <person name="Soltis P."/>
            <person name="Zapata F."/>
        </authorList>
    </citation>
    <scope>NUCLEOTIDE SEQUENCE</scope>
    <source>
        <strain evidence="2">UCBG92.1500</strain>
        <tissue evidence="2">Leaf</tissue>
    </source>
</reference>
<protein>
    <recommendedName>
        <fullName evidence="4">Reticulon-like protein</fullName>
    </recommendedName>
</protein>
<dbReference type="AlphaFoldDB" id="A0AA88QRK1"/>
<proteinExistence type="predicted"/>
<name>A0AA88QRK1_9ASTE</name>
<feature type="compositionally biased region" description="Gly residues" evidence="1">
    <location>
        <begin position="32"/>
        <end position="45"/>
    </location>
</feature>
<dbReference type="EMBL" id="JAVXUO010002145">
    <property type="protein sequence ID" value="KAK2975904.1"/>
    <property type="molecule type" value="Genomic_DNA"/>
</dbReference>
<evidence type="ECO:0000256" key="1">
    <source>
        <dbReference type="SAM" id="MobiDB-lite"/>
    </source>
</evidence>
<dbReference type="GO" id="GO:0016705">
    <property type="term" value="F:oxidoreductase activity, acting on paired donors, with incorporation or reduction of molecular oxygen"/>
    <property type="evidence" value="ECO:0007669"/>
    <property type="project" value="InterPro"/>
</dbReference>
<dbReference type="Pfam" id="PF00067">
    <property type="entry name" value="p450"/>
    <property type="match status" value="1"/>
</dbReference>
<feature type="region of interest" description="Disordered" evidence="1">
    <location>
        <begin position="111"/>
        <end position="149"/>
    </location>
</feature>
<dbReference type="Gene3D" id="1.10.630.10">
    <property type="entry name" value="Cytochrome P450"/>
    <property type="match status" value="1"/>
</dbReference>
<comment type="caution">
    <text evidence="2">The sequence shown here is derived from an EMBL/GenBank/DDBJ whole genome shotgun (WGS) entry which is preliminary data.</text>
</comment>
<gene>
    <name evidence="2" type="ORF">RJ640_027538</name>
</gene>
<evidence type="ECO:0000313" key="3">
    <source>
        <dbReference type="Proteomes" id="UP001187471"/>
    </source>
</evidence>
<dbReference type="GO" id="GO:0004497">
    <property type="term" value="F:monooxygenase activity"/>
    <property type="evidence" value="ECO:0007669"/>
    <property type="project" value="InterPro"/>
</dbReference>
<feature type="region of interest" description="Disordered" evidence="1">
    <location>
        <begin position="12"/>
        <end position="50"/>
    </location>
</feature>
<keyword evidence="3" id="KW-1185">Reference proteome</keyword>
<dbReference type="SUPFAM" id="SSF48264">
    <property type="entry name" value="Cytochrome P450"/>
    <property type="match status" value="1"/>
</dbReference>
<dbReference type="GO" id="GO:0020037">
    <property type="term" value="F:heme binding"/>
    <property type="evidence" value="ECO:0007669"/>
    <property type="project" value="InterPro"/>
</dbReference>